<dbReference type="RefSeq" id="WP_308865756.1">
    <property type="nucleotide sequence ID" value="NZ_JAVFWO010000001.1"/>
</dbReference>
<evidence type="ECO:0000313" key="1">
    <source>
        <dbReference type="EMBL" id="MDQ7876363.1"/>
    </source>
</evidence>
<evidence type="ECO:0000313" key="2">
    <source>
        <dbReference type="Proteomes" id="UP001235133"/>
    </source>
</evidence>
<protein>
    <submittedName>
        <fullName evidence="1">Uncharacterized protein</fullName>
    </submittedName>
</protein>
<keyword evidence="2" id="KW-1185">Reference proteome</keyword>
<comment type="caution">
    <text evidence="1">The sequence shown here is derived from an EMBL/GenBank/DDBJ whole genome shotgun (WGS) entry which is preliminary data.</text>
</comment>
<reference evidence="1 2" key="1">
    <citation type="submission" date="2023-08" db="EMBL/GenBank/DDBJ databases">
        <title>Microbacterium psychrotolerans sp. nov., a psychrotolerant bacterium isolated from soil in Heilongjiang Province, China.</title>
        <authorList>
            <person name="An P."/>
            <person name="Zhao D."/>
            <person name="Xiang H."/>
        </authorList>
    </citation>
    <scope>NUCLEOTIDE SEQUENCE [LARGE SCALE GENOMIC DNA]</scope>
    <source>
        <strain evidence="1 2">QXD-8</strain>
    </source>
</reference>
<name>A0ABU0YX67_9MICO</name>
<accession>A0ABU0YX67</accession>
<proteinExistence type="predicted"/>
<dbReference type="Proteomes" id="UP001235133">
    <property type="component" value="Unassembled WGS sequence"/>
</dbReference>
<organism evidence="1 2">
    <name type="scientific">Microbacterium psychrotolerans</name>
    <dbReference type="NCBI Taxonomy" id="3068321"/>
    <lineage>
        <taxon>Bacteria</taxon>
        <taxon>Bacillati</taxon>
        <taxon>Actinomycetota</taxon>
        <taxon>Actinomycetes</taxon>
        <taxon>Micrococcales</taxon>
        <taxon>Microbacteriaceae</taxon>
        <taxon>Microbacterium</taxon>
    </lineage>
</organism>
<dbReference type="EMBL" id="JAVFWO010000001">
    <property type="protein sequence ID" value="MDQ7876363.1"/>
    <property type="molecule type" value="Genomic_DNA"/>
</dbReference>
<sequence length="199" mass="22664">MVISVEDRAAPLLELLWIREAYALRPHGDDLPPLLSDTPRVDPVDQPPAPTLQEWENAWPLLWVAAARHAGRESDPALHERLRQTVNGSRERLDALQEIVGPTWRDQFGPDALDRPSHRDWDQVDFEAKIAARRISFEDSPLRRDVDAVVRAWRAGMTKIVTIPCRGEHTRRVGDNALMITENTMASREAFRHALETFG</sequence>
<gene>
    <name evidence="1" type="ORF">Q9R08_00095</name>
</gene>